<feature type="compositionally biased region" description="Basic residues" evidence="5">
    <location>
        <begin position="424"/>
        <end position="441"/>
    </location>
</feature>
<dbReference type="InterPro" id="IPR001902">
    <property type="entry name" value="SLC26A/SulP_fam"/>
</dbReference>
<organism evidence="7 8">
    <name type="scientific">Liparis tanakae</name>
    <name type="common">Tanaka's snailfish</name>
    <dbReference type="NCBI Taxonomy" id="230148"/>
    <lineage>
        <taxon>Eukaryota</taxon>
        <taxon>Metazoa</taxon>
        <taxon>Chordata</taxon>
        <taxon>Craniata</taxon>
        <taxon>Vertebrata</taxon>
        <taxon>Euteleostomi</taxon>
        <taxon>Actinopterygii</taxon>
        <taxon>Neopterygii</taxon>
        <taxon>Teleostei</taxon>
        <taxon>Neoteleostei</taxon>
        <taxon>Acanthomorphata</taxon>
        <taxon>Eupercaria</taxon>
        <taxon>Perciformes</taxon>
        <taxon>Cottioidei</taxon>
        <taxon>Cottales</taxon>
        <taxon>Liparidae</taxon>
        <taxon>Liparis</taxon>
    </lineage>
</organism>
<keyword evidence="3" id="KW-1133">Transmembrane helix</keyword>
<feature type="domain" description="STAS" evidence="6">
    <location>
        <begin position="524"/>
        <end position="625"/>
    </location>
</feature>
<dbReference type="Gene3D" id="3.30.750.24">
    <property type="entry name" value="STAS domain"/>
    <property type="match status" value="1"/>
</dbReference>
<evidence type="ECO:0000256" key="1">
    <source>
        <dbReference type="ARBA" id="ARBA00004141"/>
    </source>
</evidence>
<name>A0A4Z2J3C0_9TELE</name>
<dbReference type="PANTHER" id="PTHR11814">
    <property type="entry name" value="SULFATE TRANSPORTER"/>
    <property type="match status" value="1"/>
</dbReference>
<reference evidence="7 8" key="1">
    <citation type="submission" date="2019-03" db="EMBL/GenBank/DDBJ databases">
        <title>First draft genome of Liparis tanakae, snailfish: a comprehensive survey of snailfish specific genes.</title>
        <authorList>
            <person name="Kim W."/>
            <person name="Song I."/>
            <person name="Jeong J.-H."/>
            <person name="Kim D."/>
            <person name="Kim S."/>
            <person name="Ryu S."/>
            <person name="Song J.Y."/>
            <person name="Lee S.K."/>
        </authorList>
    </citation>
    <scope>NUCLEOTIDE SEQUENCE [LARGE SCALE GENOMIC DNA]</scope>
    <source>
        <tissue evidence="7">Muscle</tissue>
    </source>
</reference>
<comment type="caution">
    <text evidence="7">The sequence shown here is derived from an EMBL/GenBank/DDBJ whole genome shotgun (WGS) entry which is preliminary data.</text>
</comment>
<proteinExistence type="predicted"/>
<dbReference type="Pfam" id="PF00916">
    <property type="entry name" value="Sulfate_transp"/>
    <property type="match status" value="1"/>
</dbReference>
<gene>
    <name evidence="7" type="primary">Slc26a6_0</name>
    <name evidence="7" type="ORF">EYF80_005337</name>
</gene>
<protein>
    <submittedName>
        <fullName evidence="7">Solute carrier family 26 member 6</fullName>
    </submittedName>
</protein>
<dbReference type="EMBL" id="SRLO01000027">
    <property type="protein sequence ID" value="TNN84344.1"/>
    <property type="molecule type" value="Genomic_DNA"/>
</dbReference>
<evidence type="ECO:0000313" key="8">
    <source>
        <dbReference type="Proteomes" id="UP000314294"/>
    </source>
</evidence>
<dbReference type="OrthoDB" id="288203at2759"/>
<comment type="subcellular location">
    <subcellularLocation>
        <location evidence="1">Membrane</location>
        <topology evidence="1">Multi-pass membrane protein</topology>
    </subcellularLocation>
</comment>
<accession>A0A4Z2J3C0</accession>
<dbReference type="InterPro" id="IPR011547">
    <property type="entry name" value="SLC26A/SulP_dom"/>
</dbReference>
<keyword evidence="2" id="KW-0812">Transmembrane</keyword>
<dbReference type="PROSITE" id="PS50801">
    <property type="entry name" value="STAS"/>
    <property type="match status" value="1"/>
</dbReference>
<keyword evidence="8" id="KW-1185">Reference proteome</keyword>
<dbReference type="InterPro" id="IPR036513">
    <property type="entry name" value="STAS_dom_sf"/>
</dbReference>
<evidence type="ECO:0000256" key="3">
    <source>
        <dbReference type="ARBA" id="ARBA00022989"/>
    </source>
</evidence>
<dbReference type="Pfam" id="PF01740">
    <property type="entry name" value="STAS"/>
    <property type="match status" value="1"/>
</dbReference>
<dbReference type="Proteomes" id="UP000314294">
    <property type="component" value="Unassembled WGS sequence"/>
</dbReference>
<evidence type="ECO:0000259" key="6">
    <source>
        <dbReference type="PROSITE" id="PS50801"/>
    </source>
</evidence>
<dbReference type="CDD" id="cd07042">
    <property type="entry name" value="STAS_SulP_like_sulfate_transporter"/>
    <property type="match status" value="1"/>
</dbReference>
<evidence type="ECO:0000256" key="2">
    <source>
        <dbReference type="ARBA" id="ARBA00022692"/>
    </source>
</evidence>
<sequence>MDSTRRLGKYRVEREVLDEQRLEEVTQRTAHSDTQPSLTERLKDSFRCTVPKLKRKVMSILPVLYWLPKYSILEYGMPDLISGISVGIMHLPQGTFTVLSIMVGSVTERLAPDSAFLITNGTNVTAELNIIARDSYRVQVAAATTLLGGLIQVVLGVVKFGFVGTYLSEPLVRAYTTAAAAHAVVAQLKHIFGVSPRRFSGPFSLLYTLKDVCMLLPDTHLPTLLVSAVSMVFLIAAKELNSFLSPKLPVPIPVELITIVAGTFISAYTHLNRNYTISVVGEIPNGLSYPSVPDASIFGEVIGDAFALAMVGYAISFSLGKTFALKHGYNVDSNQELVALGLSNAVGGFFQCFSVCSSMSRSLIQETTGGKTQAVLAAIVFVNLKGMFKQYSDIVTLWKRSKIDLSGLDISKMIIYKKRQEAKQKRRERRAERRARRHAKKERAAQQPSGAVSVEEEAGRWRDTCVDGIATDEEEQDWNERENGTVFVVPVTPRTPDEPCRWEYLKGGEPDCQSLGWDGDTTTLGSSSEDTLSQDLERVSLGSLGKWSWDIHSIVIDLSTANFIDIVAIKTMKNIFQDFSEIDVDIYMAGCQPSVVEQLELGDFFSESVTKRHLFASVHDAVLYCLNHRGATSFSRYEPSVDTYSSTKL</sequence>
<dbReference type="GO" id="GO:0016020">
    <property type="term" value="C:membrane"/>
    <property type="evidence" value="ECO:0007669"/>
    <property type="project" value="UniProtKB-SubCell"/>
</dbReference>
<dbReference type="SUPFAM" id="SSF52091">
    <property type="entry name" value="SpoIIaa-like"/>
    <property type="match status" value="1"/>
</dbReference>
<feature type="region of interest" description="Disordered" evidence="5">
    <location>
        <begin position="421"/>
        <end position="459"/>
    </location>
</feature>
<dbReference type="InterPro" id="IPR002645">
    <property type="entry name" value="STAS_dom"/>
</dbReference>
<evidence type="ECO:0000256" key="5">
    <source>
        <dbReference type="SAM" id="MobiDB-lite"/>
    </source>
</evidence>
<dbReference type="AlphaFoldDB" id="A0A4Z2J3C0"/>
<dbReference type="GO" id="GO:0055085">
    <property type="term" value="P:transmembrane transport"/>
    <property type="evidence" value="ECO:0007669"/>
    <property type="project" value="InterPro"/>
</dbReference>
<evidence type="ECO:0000256" key="4">
    <source>
        <dbReference type="ARBA" id="ARBA00023136"/>
    </source>
</evidence>
<evidence type="ECO:0000313" key="7">
    <source>
        <dbReference type="EMBL" id="TNN84344.1"/>
    </source>
</evidence>
<keyword evidence="4" id="KW-0472">Membrane</keyword>